<dbReference type="PANTHER" id="PTHR10983:SF16">
    <property type="entry name" value="LYSOCARDIOLIPIN ACYLTRANSFERASE 1"/>
    <property type="match status" value="1"/>
</dbReference>
<evidence type="ECO:0000256" key="1">
    <source>
        <dbReference type="SAM" id="MobiDB-lite"/>
    </source>
</evidence>
<dbReference type="EMBL" id="GL833142">
    <property type="protein sequence ID" value="EGB05322.1"/>
    <property type="molecule type" value="Genomic_DNA"/>
</dbReference>
<dbReference type="Gene3D" id="2.60.120.10">
    <property type="entry name" value="Jelly Rolls"/>
    <property type="match status" value="1"/>
</dbReference>
<dbReference type="GO" id="GO:0016746">
    <property type="term" value="F:acyltransferase activity"/>
    <property type="evidence" value="ECO:0007669"/>
    <property type="project" value="InterPro"/>
</dbReference>
<sequence>MPRLCSWLVALALVPRVAAFQTLHRRPLRRGAAIAAVDKPIAAVDEALPGDYQRGLITIGSITVVFASNSPVLHAAATGAAAPPVLLLNACCAALALAGLLGAGPLLAPLAPTRAAAAADAGRADEALALRGGVELGLWKFLGATANLYGLSLTSADHGAFLIQLTTLIVPLAQGARGVPIPRRIWLAVAAALAGVLLFTRDPAAAATAASDAGDALCVLAAVFYATYDLRLFEWGKVVAPVDLITTKIATQAALSVGAAAAFYVDYAPQLGAFAAAATPESLALLAAAAAWSGLAVNAFASILQVSGQQAVGPARAQVVYASQPLWAALLSLVFLGETVGTEGAIGGALFIFAVFLAATAPDPDPNCAADECETPAFANALTAIVTTHEARVERCGLANATVDRVDAGTELFEVAHEPLVWVRDRPSTDSDKINFKWRGERVRVVPGVRERGWLKLADGSGWLLEDGRALGFGRLLRRVAATAPRAAVSANDALKRTVYELFDSPPCRAPTLAACDASEPAIARGLALVRRSLASAGLGGPFLERPEAWTGTVDVLERADQWRFEDYVEKNAPVLLRGALADWAPVKKWTDAYVRKKCGGARPISVRRATTADVTKRDGKTLFGRPDKANLYDDHKVALADYLDDDPDRPYYAARVDVGRELPELLKDLDAAGPPGGLQSAFGPPMPSNPILYFGRGSDPRGELDGLMLGRGVFARDNATPTHFDPDENLFCMVDGAKVVTLHHPGDGDCLYPSGDRNAKSVFSLVDPRLDGAEIAARFPKTAGARPLEVTVRKGDMLYIPLGWWHFIRALPGRNMSINYWYRLSAAKTSSDGLLREFERLYVAKRPPRKSQRPPAFALMALATWKPGGTDLEKMAAAKRRAKSPLESHMPRNQASSVASPATAPRADSVWNSGGQPDAQSVAGAFAPGWHQPMRSATKDAFGRVGARARASSSIASFAAPCPGGSRAMFRGLVFSALLVTSAFAGSVLYLLPCAVVLLPLGAVDTFRSCVQLCRWWWFSFAGACVEYVGGTRYELTGDDVPRSFGDDRCVLVVSNHHCRLDWLFLWPVACRHGRAGALHVMLKDSLKHVPLFGWAMQAFGFSFLGRVDRASDVATIRERLRAAQTAGPAYALLFPEGTDLSPSNLKKARAYGLTLDPPRRWNHVLVPKGAGLAAAIEALGDDLDAIYDVTIRYDTTSGERPDEKAMCLRGVFPRKVRVHVAREPRDKLPRAMRVGDPAATKLWLLEKWALKEAAVESRGEELKPKVSDPDGTGKSFYHFVLGSGVAYATAKGLWASGGLRAAAAASCVAWSGLALFGGLDDVEMAIAKKKRAEK</sequence>
<name>F0YI04_AURAN</name>
<dbReference type="eggNOG" id="KOG2508">
    <property type="taxonomic scope" value="Eukaryota"/>
</dbReference>
<feature type="region of interest" description="Disordered" evidence="1">
    <location>
        <begin position="882"/>
        <end position="916"/>
    </location>
</feature>
<accession>F0YI04</accession>
<dbReference type="KEGG" id="aaf:AURANDRAFT_66551"/>
<protein>
    <recommendedName>
        <fullName evidence="3">JmjC domain-containing protein</fullName>
    </recommendedName>
</protein>
<dbReference type="SUPFAM" id="SSF51197">
    <property type="entry name" value="Clavaminate synthase-like"/>
    <property type="match status" value="1"/>
</dbReference>
<dbReference type="Pfam" id="PF13621">
    <property type="entry name" value="Cupin_8"/>
    <property type="match status" value="1"/>
</dbReference>
<organism evidence="5">
    <name type="scientific">Aureococcus anophagefferens</name>
    <name type="common">Harmful bloom alga</name>
    <dbReference type="NCBI Taxonomy" id="44056"/>
    <lineage>
        <taxon>Eukaryota</taxon>
        <taxon>Sar</taxon>
        <taxon>Stramenopiles</taxon>
        <taxon>Ochrophyta</taxon>
        <taxon>Pelagophyceae</taxon>
        <taxon>Pelagomonadales</taxon>
        <taxon>Pelagomonadaceae</taxon>
        <taxon>Aureococcus</taxon>
    </lineage>
</organism>
<dbReference type="InterPro" id="IPR014710">
    <property type="entry name" value="RmlC-like_jellyroll"/>
</dbReference>
<evidence type="ECO:0000256" key="2">
    <source>
        <dbReference type="SAM" id="SignalP"/>
    </source>
</evidence>
<dbReference type="PANTHER" id="PTHR10983">
    <property type="entry name" value="1-ACYLGLYCEROL-3-PHOSPHATE ACYLTRANSFERASE-RELATED"/>
    <property type="match status" value="1"/>
</dbReference>
<dbReference type="SMART" id="SM00558">
    <property type="entry name" value="JmjC"/>
    <property type="match status" value="1"/>
</dbReference>
<evidence type="ECO:0000313" key="5">
    <source>
        <dbReference type="Proteomes" id="UP000002729"/>
    </source>
</evidence>
<dbReference type="PROSITE" id="PS51184">
    <property type="entry name" value="JMJC"/>
    <property type="match status" value="1"/>
</dbReference>
<dbReference type="InterPro" id="IPR041667">
    <property type="entry name" value="Cupin_8"/>
</dbReference>
<dbReference type="Proteomes" id="UP000002729">
    <property type="component" value="Unassembled WGS sequence"/>
</dbReference>
<dbReference type="SUPFAM" id="SSF103481">
    <property type="entry name" value="Multidrug resistance efflux transporter EmrE"/>
    <property type="match status" value="1"/>
</dbReference>
<reference evidence="4 5" key="1">
    <citation type="journal article" date="2011" name="Proc. Natl. Acad. Sci. U.S.A.">
        <title>Niche of harmful alga Aureococcus anophagefferens revealed through ecogenomics.</title>
        <authorList>
            <person name="Gobler C.J."/>
            <person name="Berry D.L."/>
            <person name="Dyhrman S.T."/>
            <person name="Wilhelm S.W."/>
            <person name="Salamov A."/>
            <person name="Lobanov A.V."/>
            <person name="Zhang Y."/>
            <person name="Collier J.L."/>
            <person name="Wurch L.L."/>
            <person name="Kustka A.B."/>
            <person name="Dill B.D."/>
            <person name="Shah M."/>
            <person name="VerBerkmoes N.C."/>
            <person name="Kuo A."/>
            <person name="Terry A."/>
            <person name="Pangilinan J."/>
            <person name="Lindquist E.A."/>
            <person name="Lucas S."/>
            <person name="Paulsen I.T."/>
            <person name="Hattenrath-Lehmann T.K."/>
            <person name="Talmage S.C."/>
            <person name="Walker E.A."/>
            <person name="Koch F."/>
            <person name="Burson A.M."/>
            <person name="Marcoval M.A."/>
            <person name="Tang Y.Z."/>
            <person name="Lecleir G.R."/>
            <person name="Coyne K.J."/>
            <person name="Berg G.M."/>
            <person name="Bertrand E.M."/>
            <person name="Saito M.A."/>
            <person name="Gladyshev V.N."/>
            <person name="Grigoriev I.V."/>
        </authorList>
    </citation>
    <scope>NUCLEOTIDE SEQUENCE [LARGE SCALE GENOMIC DNA]</scope>
    <source>
        <strain evidence="5">CCMP 1984</strain>
    </source>
</reference>
<evidence type="ECO:0000259" key="3">
    <source>
        <dbReference type="PROSITE" id="PS51184"/>
    </source>
</evidence>
<dbReference type="CDD" id="cd07990">
    <property type="entry name" value="LPLAT_LCLAT1-like"/>
    <property type="match status" value="1"/>
</dbReference>
<feature type="domain" description="JmjC" evidence="3">
    <location>
        <begin position="663"/>
        <end position="840"/>
    </location>
</feature>
<dbReference type="RefSeq" id="XP_009039970.1">
    <property type="nucleotide sequence ID" value="XM_009041722.1"/>
</dbReference>
<proteinExistence type="predicted"/>
<dbReference type="SMART" id="SM00563">
    <property type="entry name" value="PlsC"/>
    <property type="match status" value="1"/>
</dbReference>
<evidence type="ECO:0000313" key="4">
    <source>
        <dbReference type="EMBL" id="EGB05322.1"/>
    </source>
</evidence>
<feature type="chain" id="PRO_5003261076" description="JmjC domain-containing protein" evidence="2">
    <location>
        <begin position="20"/>
        <end position="1336"/>
    </location>
</feature>
<dbReference type="InterPro" id="IPR037185">
    <property type="entry name" value="EmrE-like"/>
</dbReference>
<dbReference type="eggNOG" id="KOG1505">
    <property type="taxonomic scope" value="Eukaryota"/>
</dbReference>
<keyword evidence="2" id="KW-0732">Signal</keyword>
<gene>
    <name evidence="4" type="ORF">AURANDRAFT_66551</name>
</gene>
<feature type="compositionally biased region" description="Polar residues" evidence="1">
    <location>
        <begin position="892"/>
        <end position="901"/>
    </location>
</feature>
<keyword evidence="5" id="KW-1185">Reference proteome</keyword>
<dbReference type="InterPro" id="IPR002123">
    <property type="entry name" value="Plipid/glycerol_acylTrfase"/>
</dbReference>
<dbReference type="SUPFAM" id="SSF69593">
    <property type="entry name" value="Glycerol-3-phosphate (1)-acyltransferase"/>
    <property type="match status" value="1"/>
</dbReference>
<dbReference type="InParanoid" id="F0YI04"/>
<dbReference type="GeneID" id="20225854"/>
<dbReference type="Pfam" id="PF01553">
    <property type="entry name" value="Acyltransferase"/>
    <property type="match status" value="1"/>
</dbReference>
<dbReference type="GO" id="GO:0012505">
    <property type="term" value="C:endomembrane system"/>
    <property type="evidence" value="ECO:0007669"/>
    <property type="project" value="TreeGrafter"/>
</dbReference>
<dbReference type="OrthoDB" id="186786at2759"/>
<feature type="signal peptide" evidence="2">
    <location>
        <begin position="1"/>
        <end position="19"/>
    </location>
</feature>
<dbReference type="InterPro" id="IPR003347">
    <property type="entry name" value="JmjC_dom"/>
</dbReference>